<keyword evidence="1" id="KW-0175">Coiled coil</keyword>
<evidence type="ECO:0000256" key="2">
    <source>
        <dbReference type="SAM" id="MobiDB-lite"/>
    </source>
</evidence>
<gene>
    <name evidence="3" type="ORF">PCOR1329_LOCUS10376</name>
</gene>
<keyword evidence="4" id="KW-1185">Reference proteome</keyword>
<evidence type="ECO:0000256" key="1">
    <source>
        <dbReference type="SAM" id="Coils"/>
    </source>
</evidence>
<dbReference type="Proteomes" id="UP001189429">
    <property type="component" value="Unassembled WGS sequence"/>
</dbReference>
<feature type="compositionally biased region" description="Gly residues" evidence="2">
    <location>
        <begin position="25"/>
        <end position="35"/>
    </location>
</feature>
<reference evidence="3" key="1">
    <citation type="submission" date="2023-10" db="EMBL/GenBank/DDBJ databases">
        <authorList>
            <person name="Chen Y."/>
            <person name="Shah S."/>
            <person name="Dougan E. K."/>
            <person name="Thang M."/>
            <person name="Chan C."/>
        </authorList>
    </citation>
    <scope>NUCLEOTIDE SEQUENCE [LARGE SCALE GENOMIC DNA]</scope>
</reference>
<organism evidence="3 4">
    <name type="scientific">Prorocentrum cordatum</name>
    <dbReference type="NCBI Taxonomy" id="2364126"/>
    <lineage>
        <taxon>Eukaryota</taxon>
        <taxon>Sar</taxon>
        <taxon>Alveolata</taxon>
        <taxon>Dinophyceae</taxon>
        <taxon>Prorocentrales</taxon>
        <taxon>Prorocentraceae</taxon>
        <taxon>Prorocentrum</taxon>
    </lineage>
</organism>
<feature type="coiled-coil region" evidence="1">
    <location>
        <begin position="73"/>
        <end position="114"/>
    </location>
</feature>
<evidence type="ECO:0000313" key="4">
    <source>
        <dbReference type="Proteomes" id="UP001189429"/>
    </source>
</evidence>
<protein>
    <submittedName>
        <fullName evidence="3">Uncharacterized protein</fullName>
    </submittedName>
</protein>
<evidence type="ECO:0000313" key="3">
    <source>
        <dbReference type="EMBL" id="CAK0803066.1"/>
    </source>
</evidence>
<dbReference type="EMBL" id="CAUYUJ010002941">
    <property type="protein sequence ID" value="CAK0803066.1"/>
    <property type="molecule type" value="Genomic_DNA"/>
</dbReference>
<feature type="region of interest" description="Disordered" evidence="2">
    <location>
        <begin position="1"/>
        <end position="39"/>
    </location>
</feature>
<comment type="caution">
    <text evidence="3">The sequence shown here is derived from an EMBL/GenBank/DDBJ whole genome shotgun (WGS) entry which is preliminary data.</text>
</comment>
<accession>A0ABN9QI56</accession>
<proteinExistence type="predicted"/>
<sequence length="271" mass="29834">MQKQLDALLKDKEKDTKQQVQSAPPGGGGGSGNGGPSFKEVLSFLQAKGIQGELVASVTAAQQREVAEHPPSVVTARWRVENLRKKNEKFEQQLRKLQERRAALDEEEAAIKASVESIRRDLSQAEGVYAKVSTTDLGDLVKITEAALDESLHDDAEVRAALAVLDKRQKAATVLLAAKQIQELAVPKVSEEVKASQQRMEMELPLPWGSNVRGDFDDLERFWDHNVVDVDWSEVIGFAVPSLLPRPVQGVDIYGSGVGFFGGDGWFFAWR</sequence>
<feature type="compositionally biased region" description="Basic and acidic residues" evidence="2">
    <location>
        <begin position="8"/>
        <end position="17"/>
    </location>
</feature>
<name>A0ABN9QI56_9DINO</name>